<evidence type="ECO:0000313" key="6">
    <source>
        <dbReference type="EMBL" id="GFG40309.1"/>
    </source>
</evidence>
<feature type="non-terminal residue" evidence="6">
    <location>
        <position position="117"/>
    </location>
</feature>
<keyword evidence="3" id="KW-0720">Serine protease</keyword>
<reference evidence="7" key="1">
    <citation type="submission" date="2020-01" db="EMBL/GenBank/DDBJ databases">
        <title>Draft genome sequence of the Termite Coptotermes fromosanus.</title>
        <authorList>
            <person name="Itakura S."/>
            <person name="Yosikawa Y."/>
            <person name="Umezawa K."/>
        </authorList>
    </citation>
    <scope>NUCLEOTIDE SEQUENCE [LARGE SCALE GENOMIC DNA]</scope>
</reference>
<evidence type="ECO:0000259" key="5">
    <source>
        <dbReference type="PROSITE" id="PS50240"/>
    </source>
</evidence>
<dbReference type="Pfam" id="PF00089">
    <property type="entry name" value="Trypsin"/>
    <property type="match status" value="1"/>
</dbReference>
<dbReference type="Gene3D" id="2.40.10.10">
    <property type="entry name" value="Trypsin-like serine proteases"/>
    <property type="match status" value="2"/>
</dbReference>
<keyword evidence="7" id="KW-1185">Reference proteome</keyword>
<dbReference type="PANTHER" id="PTHR24276:SF91">
    <property type="entry name" value="AT26814P-RELATED"/>
    <property type="match status" value="1"/>
</dbReference>
<protein>
    <recommendedName>
        <fullName evidence="5">Peptidase S1 domain-containing protein</fullName>
    </recommendedName>
</protein>
<organism evidence="6 7">
    <name type="scientific">Coptotermes formosanus</name>
    <name type="common">Formosan subterranean termite</name>
    <dbReference type="NCBI Taxonomy" id="36987"/>
    <lineage>
        <taxon>Eukaryota</taxon>
        <taxon>Metazoa</taxon>
        <taxon>Ecdysozoa</taxon>
        <taxon>Arthropoda</taxon>
        <taxon>Hexapoda</taxon>
        <taxon>Insecta</taxon>
        <taxon>Pterygota</taxon>
        <taxon>Neoptera</taxon>
        <taxon>Polyneoptera</taxon>
        <taxon>Dictyoptera</taxon>
        <taxon>Blattodea</taxon>
        <taxon>Blattoidea</taxon>
        <taxon>Termitoidae</taxon>
        <taxon>Rhinotermitidae</taxon>
        <taxon>Coptotermes</taxon>
    </lineage>
</organism>
<comment type="caution">
    <text evidence="6">The sequence shown here is derived from an EMBL/GenBank/DDBJ whole genome shotgun (WGS) entry which is preliminary data.</text>
</comment>
<dbReference type="SUPFAM" id="SSF50494">
    <property type="entry name" value="Trypsin-like serine proteases"/>
    <property type="match status" value="1"/>
</dbReference>
<dbReference type="PANTHER" id="PTHR24276">
    <property type="entry name" value="POLYSERASE-RELATED"/>
    <property type="match status" value="1"/>
</dbReference>
<keyword evidence="4" id="KW-1015">Disulfide bond</keyword>
<accession>A0A6L2Q5X6</accession>
<evidence type="ECO:0000256" key="3">
    <source>
        <dbReference type="ARBA" id="ARBA00022825"/>
    </source>
</evidence>
<keyword evidence="2" id="KW-0378">Hydrolase</keyword>
<dbReference type="GO" id="GO:0004252">
    <property type="term" value="F:serine-type endopeptidase activity"/>
    <property type="evidence" value="ECO:0007669"/>
    <property type="project" value="InterPro"/>
</dbReference>
<evidence type="ECO:0000256" key="4">
    <source>
        <dbReference type="ARBA" id="ARBA00023157"/>
    </source>
</evidence>
<dbReference type="OrthoDB" id="531708at2759"/>
<dbReference type="Proteomes" id="UP000502823">
    <property type="component" value="Unassembled WGS sequence"/>
</dbReference>
<dbReference type="InterPro" id="IPR043504">
    <property type="entry name" value="Peptidase_S1_PA_chymotrypsin"/>
</dbReference>
<evidence type="ECO:0000256" key="1">
    <source>
        <dbReference type="ARBA" id="ARBA00022670"/>
    </source>
</evidence>
<dbReference type="FunFam" id="2.40.10.10:FF:000068">
    <property type="entry name" value="transmembrane protease serine 2"/>
    <property type="match status" value="1"/>
</dbReference>
<sequence length="117" mass="12895">MYNFTPETSLFSGAATLSRRPRLDGRIADGELAIIEDYPHQISLEYKNRHICGGAIISASWVVTAGNCVDRVPPSQVGIRAGSSYRETGGTLHPASYIVLNPQYDYYTLDFDVAVIR</sequence>
<feature type="domain" description="Peptidase S1" evidence="5">
    <location>
        <begin position="27"/>
        <end position="117"/>
    </location>
</feature>
<dbReference type="InterPro" id="IPR050430">
    <property type="entry name" value="Peptidase_S1"/>
</dbReference>
<dbReference type="AlphaFoldDB" id="A0A6L2Q5X6"/>
<dbReference type="InterPro" id="IPR009003">
    <property type="entry name" value="Peptidase_S1_PA"/>
</dbReference>
<evidence type="ECO:0000256" key="2">
    <source>
        <dbReference type="ARBA" id="ARBA00022801"/>
    </source>
</evidence>
<dbReference type="InterPro" id="IPR001254">
    <property type="entry name" value="Trypsin_dom"/>
</dbReference>
<dbReference type="InParanoid" id="A0A6L2Q5X6"/>
<dbReference type="EMBL" id="BLKM01001727">
    <property type="protein sequence ID" value="GFG40309.1"/>
    <property type="molecule type" value="Genomic_DNA"/>
</dbReference>
<keyword evidence="1" id="KW-0645">Protease</keyword>
<name>A0A6L2Q5X6_COPFO</name>
<gene>
    <name evidence="6" type="ORF">Cfor_10653</name>
</gene>
<evidence type="ECO:0000313" key="7">
    <source>
        <dbReference type="Proteomes" id="UP000502823"/>
    </source>
</evidence>
<dbReference type="GO" id="GO:0006508">
    <property type="term" value="P:proteolysis"/>
    <property type="evidence" value="ECO:0007669"/>
    <property type="project" value="UniProtKB-KW"/>
</dbReference>
<proteinExistence type="predicted"/>
<dbReference type="PROSITE" id="PS50240">
    <property type="entry name" value="TRYPSIN_DOM"/>
    <property type="match status" value="1"/>
</dbReference>